<dbReference type="Proteomes" id="UP001233999">
    <property type="component" value="Unassembled WGS sequence"/>
</dbReference>
<protein>
    <recommendedName>
        <fullName evidence="2">THIF-type NAD/FAD binding fold domain-containing protein</fullName>
    </recommendedName>
</protein>
<dbReference type="Pfam" id="PF00899">
    <property type="entry name" value="ThiF"/>
    <property type="match status" value="1"/>
</dbReference>
<sequence length="130" mass="13999">MCEITLKAEIAKLREQLQEKEEMLQLISKKTNDDVSEKLTNAEIAKFSRQIILPEIGVKGQLALKASSVLIVGAGGLGCPSAQYLTGAGVGHIGIVDYDSVELNNLHRQLLHAESSVGNSKVKSAEDSLR</sequence>
<evidence type="ECO:0000313" key="3">
    <source>
        <dbReference type="EMBL" id="KAJ9592679.1"/>
    </source>
</evidence>
<keyword evidence="1" id="KW-0175">Coiled coil</keyword>
<accession>A0AAD8EJX1</accession>
<dbReference type="GO" id="GO:0005737">
    <property type="term" value="C:cytoplasm"/>
    <property type="evidence" value="ECO:0007669"/>
    <property type="project" value="TreeGrafter"/>
</dbReference>
<dbReference type="InterPro" id="IPR035985">
    <property type="entry name" value="Ubiquitin-activating_enz"/>
</dbReference>
<dbReference type="PANTHER" id="PTHR10953">
    <property type="entry name" value="UBIQUITIN-ACTIVATING ENZYME E1"/>
    <property type="match status" value="1"/>
</dbReference>
<dbReference type="GO" id="GO:0032447">
    <property type="term" value="P:protein urmylation"/>
    <property type="evidence" value="ECO:0007669"/>
    <property type="project" value="TreeGrafter"/>
</dbReference>
<keyword evidence="4" id="KW-1185">Reference proteome</keyword>
<reference evidence="3" key="2">
    <citation type="submission" date="2023-05" db="EMBL/GenBank/DDBJ databases">
        <authorList>
            <person name="Fouks B."/>
        </authorList>
    </citation>
    <scope>NUCLEOTIDE SEQUENCE</scope>
    <source>
        <strain evidence="3">Stay&amp;Tobe</strain>
        <tissue evidence="3">Testes</tissue>
    </source>
</reference>
<feature type="non-terminal residue" evidence="3">
    <location>
        <position position="130"/>
    </location>
</feature>
<dbReference type="Gene3D" id="3.40.50.720">
    <property type="entry name" value="NAD(P)-binding Rossmann-like Domain"/>
    <property type="match status" value="1"/>
</dbReference>
<dbReference type="GO" id="GO:0042292">
    <property type="term" value="F:URM1 activating enzyme activity"/>
    <property type="evidence" value="ECO:0007669"/>
    <property type="project" value="TreeGrafter"/>
</dbReference>
<dbReference type="GO" id="GO:0004792">
    <property type="term" value="F:thiosulfate-cyanide sulfurtransferase activity"/>
    <property type="evidence" value="ECO:0007669"/>
    <property type="project" value="TreeGrafter"/>
</dbReference>
<feature type="coiled-coil region" evidence="1">
    <location>
        <begin position="3"/>
        <end position="33"/>
    </location>
</feature>
<dbReference type="GO" id="GO:0002143">
    <property type="term" value="P:tRNA wobble position uridine thiolation"/>
    <property type="evidence" value="ECO:0007669"/>
    <property type="project" value="TreeGrafter"/>
</dbReference>
<reference evidence="3" key="1">
    <citation type="journal article" date="2023" name="IScience">
        <title>Live-bearing cockroach genome reveals convergent evolutionary mechanisms linked to viviparity in insects and beyond.</title>
        <authorList>
            <person name="Fouks B."/>
            <person name="Harrison M.C."/>
            <person name="Mikhailova A.A."/>
            <person name="Marchal E."/>
            <person name="English S."/>
            <person name="Carruthers M."/>
            <person name="Jennings E.C."/>
            <person name="Chiamaka E.L."/>
            <person name="Frigard R.A."/>
            <person name="Pippel M."/>
            <person name="Attardo G.M."/>
            <person name="Benoit J.B."/>
            <person name="Bornberg-Bauer E."/>
            <person name="Tobe S.S."/>
        </authorList>
    </citation>
    <scope>NUCLEOTIDE SEQUENCE</scope>
    <source>
        <strain evidence="3">Stay&amp;Tobe</strain>
    </source>
</reference>
<evidence type="ECO:0000256" key="1">
    <source>
        <dbReference type="SAM" id="Coils"/>
    </source>
</evidence>
<gene>
    <name evidence="3" type="ORF">L9F63_015651</name>
</gene>
<proteinExistence type="predicted"/>
<comment type="caution">
    <text evidence="3">The sequence shown here is derived from an EMBL/GenBank/DDBJ whole genome shotgun (WGS) entry which is preliminary data.</text>
</comment>
<feature type="domain" description="THIF-type NAD/FAD binding fold" evidence="2">
    <location>
        <begin position="47"/>
        <end position="129"/>
    </location>
</feature>
<dbReference type="GO" id="GO:0016779">
    <property type="term" value="F:nucleotidyltransferase activity"/>
    <property type="evidence" value="ECO:0007669"/>
    <property type="project" value="TreeGrafter"/>
</dbReference>
<dbReference type="EMBL" id="JASPKZ010003816">
    <property type="protein sequence ID" value="KAJ9592679.1"/>
    <property type="molecule type" value="Genomic_DNA"/>
</dbReference>
<evidence type="ECO:0000313" key="4">
    <source>
        <dbReference type="Proteomes" id="UP001233999"/>
    </source>
</evidence>
<dbReference type="PANTHER" id="PTHR10953:SF102">
    <property type="entry name" value="ADENYLYLTRANSFERASE AND SULFURTRANSFERASE MOCS3"/>
    <property type="match status" value="1"/>
</dbReference>
<dbReference type="InterPro" id="IPR000594">
    <property type="entry name" value="ThiF_NAD_FAD-bd"/>
</dbReference>
<dbReference type="AlphaFoldDB" id="A0AAD8EJX1"/>
<organism evidence="3 4">
    <name type="scientific">Diploptera punctata</name>
    <name type="common">Pacific beetle cockroach</name>
    <dbReference type="NCBI Taxonomy" id="6984"/>
    <lineage>
        <taxon>Eukaryota</taxon>
        <taxon>Metazoa</taxon>
        <taxon>Ecdysozoa</taxon>
        <taxon>Arthropoda</taxon>
        <taxon>Hexapoda</taxon>
        <taxon>Insecta</taxon>
        <taxon>Pterygota</taxon>
        <taxon>Neoptera</taxon>
        <taxon>Polyneoptera</taxon>
        <taxon>Dictyoptera</taxon>
        <taxon>Blattodea</taxon>
        <taxon>Blaberoidea</taxon>
        <taxon>Blaberidae</taxon>
        <taxon>Diplopterinae</taxon>
        <taxon>Diploptera</taxon>
    </lineage>
</organism>
<dbReference type="InterPro" id="IPR045886">
    <property type="entry name" value="ThiF/MoeB/HesA"/>
</dbReference>
<evidence type="ECO:0000259" key="2">
    <source>
        <dbReference type="Pfam" id="PF00899"/>
    </source>
</evidence>
<dbReference type="SUPFAM" id="SSF69572">
    <property type="entry name" value="Activating enzymes of the ubiquitin-like proteins"/>
    <property type="match status" value="1"/>
</dbReference>
<name>A0AAD8EJX1_DIPPU</name>